<feature type="transmembrane region" description="Helical" evidence="1">
    <location>
        <begin position="192"/>
        <end position="213"/>
    </location>
</feature>
<keyword evidence="3" id="KW-1185">Reference proteome</keyword>
<feature type="transmembrane region" description="Helical" evidence="1">
    <location>
        <begin position="115"/>
        <end position="136"/>
    </location>
</feature>
<sequence>MLKRNFIPISILLIIFAFILNPSIVSEGAFRGLAIWINNIVPYLFPMFILSNILLQYNFMYSLLERLSFFSKRILKSKFALIPYFISFISGYPSGAMIVNIMANNKKISVPEANYILTFTNNCSFQFIAAVVSYSMLGNFNLWVYIAIPHYLGAIILSFLFKHKENNLSKNIRFQNKSAHFNEVFSSSVYKAIISILTVGGVIVIFSVFSQYVTTILLENRIFTSLNTNIKNIIFSLIVGSLEITNGCSIIASSLLPLEIKLIIINFLISFSGMSIIFQTIAVTDDLNFNILDYIKSKFLLGIVSALICVLLFII</sequence>
<evidence type="ECO:0000313" key="3">
    <source>
        <dbReference type="Proteomes" id="UP001519342"/>
    </source>
</evidence>
<keyword evidence="1" id="KW-1133">Transmembrane helix</keyword>
<feature type="transmembrane region" description="Helical" evidence="1">
    <location>
        <begin position="233"/>
        <end position="256"/>
    </location>
</feature>
<proteinExistence type="predicted"/>
<keyword evidence="1" id="KW-0472">Membrane</keyword>
<organism evidence="2 3">
    <name type="scientific">Sedimentibacter acidaminivorans</name>
    <dbReference type="NCBI Taxonomy" id="913099"/>
    <lineage>
        <taxon>Bacteria</taxon>
        <taxon>Bacillati</taxon>
        <taxon>Bacillota</taxon>
        <taxon>Tissierellia</taxon>
        <taxon>Sedimentibacter</taxon>
    </lineage>
</organism>
<feature type="transmembrane region" description="Helical" evidence="1">
    <location>
        <begin position="142"/>
        <end position="161"/>
    </location>
</feature>
<evidence type="ECO:0000256" key="1">
    <source>
        <dbReference type="SAM" id="Phobius"/>
    </source>
</evidence>
<accession>A0ABS4GCS8</accession>
<dbReference type="EMBL" id="JAGGKS010000003">
    <property type="protein sequence ID" value="MBP1925486.1"/>
    <property type="molecule type" value="Genomic_DNA"/>
</dbReference>
<name>A0ABS4GCS8_9FIRM</name>
<feature type="transmembrane region" description="Helical" evidence="1">
    <location>
        <begin position="6"/>
        <end position="24"/>
    </location>
</feature>
<reference evidence="2 3" key="1">
    <citation type="submission" date="2021-03" db="EMBL/GenBank/DDBJ databases">
        <title>Genomic Encyclopedia of Type Strains, Phase IV (KMG-IV): sequencing the most valuable type-strain genomes for metagenomic binning, comparative biology and taxonomic classification.</title>
        <authorList>
            <person name="Goeker M."/>
        </authorList>
    </citation>
    <scope>NUCLEOTIDE SEQUENCE [LARGE SCALE GENOMIC DNA]</scope>
    <source>
        <strain evidence="2 3">DSM 24004</strain>
    </source>
</reference>
<feature type="transmembrane region" description="Helical" evidence="1">
    <location>
        <begin position="294"/>
        <end position="314"/>
    </location>
</feature>
<dbReference type="RefSeq" id="WP_209511217.1">
    <property type="nucleotide sequence ID" value="NZ_JAGGKS010000003.1"/>
</dbReference>
<feature type="transmembrane region" description="Helical" evidence="1">
    <location>
        <begin position="79"/>
        <end position="103"/>
    </location>
</feature>
<feature type="transmembrane region" description="Helical" evidence="1">
    <location>
        <begin position="36"/>
        <end position="59"/>
    </location>
</feature>
<gene>
    <name evidence="2" type="ORF">J2Z76_001345</name>
</gene>
<feature type="transmembrane region" description="Helical" evidence="1">
    <location>
        <begin position="263"/>
        <end position="282"/>
    </location>
</feature>
<protein>
    <submittedName>
        <fullName evidence="2">Sporulation integral membrane protein YlbJ</fullName>
    </submittedName>
</protein>
<dbReference type="Proteomes" id="UP001519342">
    <property type="component" value="Unassembled WGS sequence"/>
</dbReference>
<comment type="caution">
    <text evidence="2">The sequence shown here is derived from an EMBL/GenBank/DDBJ whole genome shotgun (WGS) entry which is preliminary data.</text>
</comment>
<evidence type="ECO:0000313" key="2">
    <source>
        <dbReference type="EMBL" id="MBP1925486.1"/>
    </source>
</evidence>
<keyword evidence="1" id="KW-0812">Transmembrane</keyword>